<protein>
    <recommendedName>
        <fullName evidence="6">Glucose-methanol-choline oxidoreductase N-terminal domain-containing protein</fullName>
    </recommendedName>
</protein>
<dbReference type="InterPro" id="IPR012132">
    <property type="entry name" value="GMC_OxRdtase"/>
</dbReference>
<dbReference type="PROSITE" id="PS51257">
    <property type="entry name" value="PROKAR_LIPOPROTEIN"/>
    <property type="match status" value="1"/>
</dbReference>
<dbReference type="PANTHER" id="PTHR11552">
    <property type="entry name" value="GLUCOSE-METHANOL-CHOLINE GMC OXIDOREDUCTASE"/>
    <property type="match status" value="1"/>
</dbReference>
<dbReference type="Gene3D" id="3.50.50.60">
    <property type="entry name" value="FAD/NAD(P)-binding domain"/>
    <property type="match status" value="2"/>
</dbReference>
<sequence length="494" mass="54593">MACVNKLPLDALEYDFVIVSGGTTGCVVASRLTEYLPNKNILVVEGGLSDFNYQYTSVEQPFGNSNILHSRAREAGIEGWTFDQFIRLVNKLRTDIHPIYLEFQNPVDVAFVESYVKVFNIPKTNSFNEDIVVRGNISSGTGFIAAAYSPKNGFRSSASVIYIHPIFEAKEHRPNLTVLTNTLVYYVNIDKNTVTSIDVVLQSGQKLTVTANVEAVLCAGAIDTPRLLLLSRIGPSKQLESLGIPVVTDLPGVGENLMDYPESLILWELKEPLAPQTVTRSDVAMLLRREPFNVNGDDGDIANVLFYVFVLGFDTHTTRLGYETPANAYLFMPNVPRPRSRGRLYLASTDPEVKPALDFRYFTDLGGYDKKTILFRLKAGRKLAETAPLRDLIKREVAPGPHIQTDEQLEEYSRQAHNTVYHPCGTTKIGDTAKDKFAVVDPTLKVKGVKKLRIADAGVFPLIPSINPMLTVLSVGERAAELIIADAKVAKANL</sequence>
<dbReference type="InterPro" id="IPR007867">
    <property type="entry name" value="GMC_OxRtase_C"/>
</dbReference>
<feature type="domain" description="Glucose-methanol-choline oxidoreductase C-terminal" evidence="3">
    <location>
        <begin position="338"/>
        <end position="476"/>
    </location>
</feature>
<comment type="caution">
    <text evidence="4">The sequence shown here is derived from an EMBL/GenBank/DDBJ whole genome shotgun (WGS) entry which is preliminary data.</text>
</comment>
<dbReference type="Proteomes" id="UP001521116">
    <property type="component" value="Unassembled WGS sequence"/>
</dbReference>
<accession>A0ABR3SF48</accession>
<evidence type="ECO:0000313" key="4">
    <source>
        <dbReference type="EMBL" id="KAL1619276.1"/>
    </source>
</evidence>
<evidence type="ECO:0000259" key="3">
    <source>
        <dbReference type="Pfam" id="PF05199"/>
    </source>
</evidence>
<dbReference type="PIRSF" id="PIRSF000137">
    <property type="entry name" value="Alcohol_oxidase"/>
    <property type="match status" value="1"/>
</dbReference>
<dbReference type="InterPro" id="IPR036188">
    <property type="entry name" value="FAD/NAD-bd_sf"/>
</dbReference>
<name>A0ABR3SF48_9PEZI</name>
<dbReference type="InterPro" id="IPR000172">
    <property type="entry name" value="GMC_OxRdtase_N"/>
</dbReference>
<reference evidence="4 5" key="1">
    <citation type="submission" date="2024-02" db="EMBL/GenBank/DDBJ databases">
        <title>De novo assembly and annotation of 12 fungi associated with fruit tree decline syndrome in Ontario, Canada.</title>
        <authorList>
            <person name="Sulman M."/>
            <person name="Ellouze W."/>
            <person name="Ilyukhin E."/>
        </authorList>
    </citation>
    <scope>NUCLEOTIDE SEQUENCE [LARGE SCALE GENOMIC DNA]</scope>
    <source>
        <strain evidence="4 5">M1-105</strain>
    </source>
</reference>
<comment type="similarity">
    <text evidence="1">Belongs to the GMC oxidoreductase family.</text>
</comment>
<dbReference type="SUPFAM" id="SSF54373">
    <property type="entry name" value="FAD-linked reductases, C-terminal domain"/>
    <property type="match status" value="1"/>
</dbReference>
<gene>
    <name evidence="4" type="ORF">SLS56_010219</name>
</gene>
<organism evidence="4 5">
    <name type="scientific">Neofusicoccum ribis</name>
    <dbReference type="NCBI Taxonomy" id="45134"/>
    <lineage>
        <taxon>Eukaryota</taxon>
        <taxon>Fungi</taxon>
        <taxon>Dikarya</taxon>
        <taxon>Ascomycota</taxon>
        <taxon>Pezizomycotina</taxon>
        <taxon>Dothideomycetes</taxon>
        <taxon>Dothideomycetes incertae sedis</taxon>
        <taxon>Botryosphaeriales</taxon>
        <taxon>Botryosphaeriaceae</taxon>
        <taxon>Neofusicoccum</taxon>
    </lineage>
</organism>
<dbReference type="EMBL" id="JAJVDC020000192">
    <property type="protein sequence ID" value="KAL1619276.1"/>
    <property type="molecule type" value="Genomic_DNA"/>
</dbReference>
<proteinExistence type="inferred from homology"/>
<dbReference type="Pfam" id="PF05199">
    <property type="entry name" value="GMC_oxred_C"/>
    <property type="match status" value="1"/>
</dbReference>
<evidence type="ECO:0000259" key="2">
    <source>
        <dbReference type="Pfam" id="PF00732"/>
    </source>
</evidence>
<dbReference type="PANTHER" id="PTHR11552:SF152">
    <property type="entry name" value="OXIDASE (CODA), PUTATIVE (AFU_ORTHOLOGUE AFUA_8G04090)-RELATED"/>
    <property type="match status" value="1"/>
</dbReference>
<evidence type="ECO:0000313" key="5">
    <source>
        <dbReference type="Proteomes" id="UP001521116"/>
    </source>
</evidence>
<feature type="domain" description="Glucose-methanol-choline oxidoreductase N-terminal" evidence="2">
    <location>
        <begin position="14"/>
        <end position="261"/>
    </location>
</feature>
<keyword evidence="5" id="KW-1185">Reference proteome</keyword>
<evidence type="ECO:0000256" key="1">
    <source>
        <dbReference type="ARBA" id="ARBA00010790"/>
    </source>
</evidence>
<dbReference type="Pfam" id="PF00732">
    <property type="entry name" value="GMC_oxred_N"/>
    <property type="match status" value="1"/>
</dbReference>
<evidence type="ECO:0008006" key="6">
    <source>
        <dbReference type="Google" id="ProtNLM"/>
    </source>
</evidence>
<dbReference type="Gene3D" id="3.30.560.10">
    <property type="entry name" value="Glucose Oxidase, domain 3"/>
    <property type="match status" value="1"/>
</dbReference>
<dbReference type="SUPFAM" id="SSF51905">
    <property type="entry name" value="FAD/NAD(P)-binding domain"/>
    <property type="match status" value="1"/>
</dbReference>